<dbReference type="Proteomes" id="UP000016922">
    <property type="component" value="Unassembled WGS sequence"/>
</dbReference>
<dbReference type="SUPFAM" id="SSF55729">
    <property type="entry name" value="Acyl-CoA N-acyltransferases (Nat)"/>
    <property type="match status" value="1"/>
</dbReference>
<dbReference type="EMBL" id="KE145372">
    <property type="protein sequence ID" value="EPE25055.1"/>
    <property type="molecule type" value="Genomic_DNA"/>
</dbReference>
<organism evidence="2 3">
    <name type="scientific">Glarea lozoyensis (strain ATCC 20868 / MF5171)</name>
    <dbReference type="NCBI Taxonomy" id="1116229"/>
    <lineage>
        <taxon>Eukaryota</taxon>
        <taxon>Fungi</taxon>
        <taxon>Dikarya</taxon>
        <taxon>Ascomycota</taxon>
        <taxon>Pezizomycotina</taxon>
        <taxon>Leotiomycetes</taxon>
        <taxon>Helotiales</taxon>
        <taxon>Helotiaceae</taxon>
        <taxon>Glarea</taxon>
    </lineage>
</organism>
<dbReference type="GO" id="GO:0016747">
    <property type="term" value="F:acyltransferase activity, transferring groups other than amino-acyl groups"/>
    <property type="evidence" value="ECO:0007669"/>
    <property type="project" value="InterPro"/>
</dbReference>
<dbReference type="HOGENOM" id="CLU_013985_11_0_1"/>
<dbReference type="Pfam" id="PF00583">
    <property type="entry name" value="Acetyltransf_1"/>
    <property type="match status" value="1"/>
</dbReference>
<keyword evidence="2" id="KW-0012">Acyltransferase</keyword>
<dbReference type="STRING" id="1116229.S3CGM8"/>
<evidence type="ECO:0000259" key="1">
    <source>
        <dbReference type="PROSITE" id="PS51186"/>
    </source>
</evidence>
<dbReference type="PANTHER" id="PTHR43305">
    <property type="entry name" value="FAMILY N-ACETYLTRANSFERASE, PUTATIVE (AFU_ORTHOLOGUE AFUA_2G01380)-RELATED"/>
    <property type="match status" value="1"/>
</dbReference>
<evidence type="ECO:0000313" key="2">
    <source>
        <dbReference type="EMBL" id="EPE25055.1"/>
    </source>
</evidence>
<sequence length="178" mass="19566">MTDFISNSEHPGFQIKQATTFTEITQIRDLFTAYTSWLDLDLSFQGYEAELASLPGVYKPPTGALLIATSTSSSSSLPEGSAIGCVALRPLKSTSPSKTCEMKRLYTVSEARGLGVGKALIDRVLEEARKLGYEEMVLDTLDAKMEGAVRLYGKFGFQRIEAYYDTPLEGTLFLGRKL</sequence>
<dbReference type="InterPro" id="IPR016181">
    <property type="entry name" value="Acyl_CoA_acyltransferase"/>
</dbReference>
<proteinExistence type="predicted"/>
<feature type="domain" description="N-acetyltransferase" evidence="1">
    <location>
        <begin position="13"/>
        <end position="178"/>
    </location>
</feature>
<dbReference type="GeneID" id="19470677"/>
<dbReference type="InterPro" id="IPR000182">
    <property type="entry name" value="GNAT_dom"/>
</dbReference>
<dbReference type="Gene3D" id="3.40.630.30">
    <property type="match status" value="1"/>
</dbReference>
<dbReference type="OrthoDB" id="41532at2759"/>
<keyword evidence="2" id="KW-0808">Transferase</keyword>
<dbReference type="PROSITE" id="PS51186">
    <property type="entry name" value="GNAT"/>
    <property type="match status" value="1"/>
</dbReference>
<dbReference type="RefSeq" id="XP_008087970.1">
    <property type="nucleotide sequence ID" value="XM_008089779.1"/>
</dbReference>
<reference evidence="2 3" key="1">
    <citation type="journal article" date="2013" name="BMC Genomics">
        <title>Genomics-driven discovery of the pneumocandin biosynthetic gene cluster in the fungus Glarea lozoyensis.</title>
        <authorList>
            <person name="Chen L."/>
            <person name="Yue Q."/>
            <person name="Zhang X."/>
            <person name="Xiang M."/>
            <person name="Wang C."/>
            <person name="Li S."/>
            <person name="Che Y."/>
            <person name="Ortiz-Lopez F.J."/>
            <person name="Bills G.F."/>
            <person name="Liu X."/>
            <person name="An Z."/>
        </authorList>
    </citation>
    <scope>NUCLEOTIDE SEQUENCE [LARGE SCALE GENOMIC DNA]</scope>
    <source>
        <strain evidence="3">ATCC 20868 / MF5171</strain>
    </source>
</reference>
<dbReference type="PANTHER" id="PTHR43305:SF1">
    <property type="entry name" value="FAMILY N-ACETYLTRANSFERASE, PUTATIVE (AFU_ORTHOLOGUE AFUA_2G01380)-RELATED"/>
    <property type="match status" value="1"/>
</dbReference>
<dbReference type="eggNOG" id="KOG3139">
    <property type="taxonomic scope" value="Eukaryota"/>
</dbReference>
<dbReference type="OMA" id="GCCALRP"/>
<evidence type="ECO:0000313" key="3">
    <source>
        <dbReference type="Proteomes" id="UP000016922"/>
    </source>
</evidence>
<keyword evidence="3" id="KW-1185">Reference proteome</keyword>
<accession>S3CGM8</accession>
<protein>
    <submittedName>
        <fullName evidence="2">Acyl-CoA N-acyltransferases (Nat)</fullName>
    </submittedName>
</protein>
<dbReference type="CDD" id="cd04301">
    <property type="entry name" value="NAT_SF"/>
    <property type="match status" value="1"/>
</dbReference>
<dbReference type="AlphaFoldDB" id="S3CGM8"/>
<name>S3CGM8_GLAL2</name>
<dbReference type="KEGG" id="glz:GLAREA_11636"/>
<gene>
    <name evidence="2" type="ORF">GLAREA_11636</name>
</gene>
<dbReference type="InterPro" id="IPR052777">
    <property type="entry name" value="Acetyltransferase_Enz"/>
</dbReference>